<evidence type="ECO:0000313" key="5">
    <source>
        <dbReference type="Proteomes" id="UP000432015"/>
    </source>
</evidence>
<dbReference type="EMBL" id="WOFH01000002">
    <property type="protein sequence ID" value="MUN35882.1"/>
    <property type="molecule type" value="Genomic_DNA"/>
</dbReference>
<gene>
    <name evidence="4" type="ORF">GNZ18_04610</name>
</gene>
<dbReference type="AlphaFoldDB" id="A0A7K1KUN3"/>
<protein>
    <submittedName>
        <fullName evidence="4">Polysaccharide deacetylase family protein</fullName>
    </submittedName>
</protein>
<dbReference type="CDD" id="cd10917">
    <property type="entry name" value="CE4_NodB_like_6s_7s"/>
    <property type="match status" value="1"/>
</dbReference>
<name>A0A7K1KUN3_9ACTN</name>
<dbReference type="PANTHER" id="PTHR10587">
    <property type="entry name" value="GLYCOSYL TRANSFERASE-RELATED"/>
    <property type="match status" value="1"/>
</dbReference>
<organism evidence="4 5">
    <name type="scientific">Actinomadura litoris</name>
    <dbReference type="NCBI Taxonomy" id="2678616"/>
    <lineage>
        <taxon>Bacteria</taxon>
        <taxon>Bacillati</taxon>
        <taxon>Actinomycetota</taxon>
        <taxon>Actinomycetes</taxon>
        <taxon>Streptosporangiales</taxon>
        <taxon>Thermomonosporaceae</taxon>
        <taxon>Actinomadura</taxon>
    </lineage>
</organism>
<dbReference type="Proteomes" id="UP000432015">
    <property type="component" value="Unassembled WGS sequence"/>
</dbReference>
<accession>A0A7K1KUN3</accession>
<proteinExistence type="predicted"/>
<dbReference type="PROSITE" id="PS51677">
    <property type="entry name" value="NODB"/>
    <property type="match status" value="1"/>
</dbReference>
<dbReference type="SUPFAM" id="SSF88713">
    <property type="entry name" value="Glycoside hydrolase/deacetylase"/>
    <property type="match status" value="1"/>
</dbReference>
<evidence type="ECO:0000259" key="3">
    <source>
        <dbReference type="PROSITE" id="PS51677"/>
    </source>
</evidence>
<evidence type="ECO:0000256" key="1">
    <source>
        <dbReference type="ARBA" id="ARBA00022723"/>
    </source>
</evidence>
<dbReference type="GO" id="GO:0005975">
    <property type="term" value="P:carbohydrate metabolic process"/>
    <property type="evidence" value="ECO:0007669"/>
    <property type="project" value="InterPro"/>
</dbReference>
<dbReference type="GO" id="GO:0016810">
    <property type="term" value="F:hydrolase activity, acting on carbon-nitrogen (but not peptide) bonds"/>
    <property type="evidence" value="ECO:0007669"/>
    <property type="project" value="InterPro"/>
</dbReference>
<evidence type="ECO:0000313" key="4">
    <source>
        <dbReference type="EMBL" id="MUN35882.1"/>
    </source>
</evidence>
<reference evidence="4 5" key="1">
    <citation type="submission" date="2019-11" db="EMBL/GenBank/DDBJ databases">
        <authorList>
            <person name="Cao P."/>
        </authorList>
    </citation>
    <scope>NUCLEOTIDE SEQUENCE [LARGE SCALE GENOMIC DNA]</scope>
    <source>
        <strain evidence="4 5">NEAU-AAG5</strain>
    </source>
</reference>
<dbReference type="InterPro" id="IPR002509">
    <property type="entry name" value="NODB_dom"/>
</dbReference>
<dbReference type="InterPro" id="IPR050248">
    <property type="entry name" value="Polysacc_deacetylase_ArnD"/>
</dbReference>
<dbReference type="PANTHER" id="PTHR10587:SF133">
    <property type="entry name" value="CHITIN DEACETYLASE 1-RELATED"/>
    <property type="match status" value="1"/>
</dbReference>
<sequence>MGAAGLVESPKRQEAVSGGVDCARARCVALTFDDGPVESTAKLLDILAERRIRATFFLIGKNAAERPDMVRREYAAGHEIANHSYTHADLGHAPEKMVDAELTGTQEAIRRAIGVAPVLLRPPYGSTGRRLTSKTRRMGLAQVLWTVDPLDWQIRDSRAVERRVMKSVRPGDVVLMHDIHPTTVAAVPRILDRLERDGYVFVTVTELFGGTMTPGKIYAQR</sequence>
<keyword evidence="2" id="KW-0378">Hydrolase</keyword>
<dbReference type="GO" id="GO:0016020">
    <property type="term" value="C:membrane"/>
    <property type="evidence" value="ECO:0007669"/>
    <property type="project" value="TreeGrafter"/>
</dbReference>
<dbReference type="Gene3D" id="3.20.20.370">
    <property type="entry name" value="Glycoside hydrolase/deacetylase"/>
    <property type="match status" value="1"/>
</dbReference>
<comment type="caution">
    <text evidence="4">The sequence shown here is derived from an EMBL/GenBank/DDBJ whole genome shotgun (WGS) entry which is preliminary data.</text>
</comment>
<keyword evidence="5" id="KW-1185">Reference proteome</keyword>
<evidence type="ECO:0000256" key="2">
    <source>
        <dbReference type="ARBA" id="ARBA00022801"/>
    </source>
</evidence>
<keyword evidence="1" id="KW-0479">Metal-binding</keyword>
<dbReference type="Pfam" id="PF01522">
    <property type="entry name" value="Polysacc_deac_1"/>
    <property type="match status" value="1"/>
</dbReference>
<dbReference type="InterPro" id="IPR011330">
    <property type="entry name" value="Glyco_hydro/deAcase_b/a-brl"/>
</dbReference>
<feature type="domain" description="NodB homology" evidence="3">
    <location>
        <begin position="26"/>
        <end position="202"/>
    </location>
</feature>
<dbReference type="GO" id="GO:0046872">
    <property type="term" value="F:metal ion binding"/>
    <property type="evidence" value="ECO:0007669"/>
    <property type="project" value="UniProtKB-KW"/>
</dbReference>